<dbReference type="AlphaFoldDB" id="A0A6J3M9P5"/>
<accession>A0A6J3M9P5</accession>
<feature type="region of interest" description="Disordered" evidence="1">
    <location>
        <begin position="1"/>
        <end position="39"/>
    </location>
</feature>
<feature type="region of interest" description="Disordered" evidence="1">
    <location>
        <begin position="143"/>
        <end position="169"/>
    </location>
</feature>
<keyword evidence="2" id="KW-1185">Reference proteome</keyword>
<dbReference type="OrthoDB" id="2017317at2759"/>
<evidence type="ECO:0000256" key="1">
    <source>
        <dbReference type="SAM" id="MobiDB-lite"/>
    </source>
</evidence>
<gene>
    <name evidence="3" type="ORF">K489DRAFT_378752</name>
</gene>
<evidence type="ECO:0000313" key="2">
    <source>
        <dbReference type="Proteomes" id="UP000504637"/>
    </source>
</evidence>
<reference evidence="3" key="2">
    <citation type="submission" date="2020-04" db="EMBL/GenBank/DDBJ databases">
        <authorList>
            <consortium name="NCBI Genome Project"/>
        </authorList>
    </citation>
    <scope>NUCLEOTIDE SEQUENCE</scope>
    <source>
        <strain evidence="3">CBS 342.82</strain>
    </source>
</reference>
<dbReference type="GeneID" id="54362278"/>
<name>A0A6J3M9P5_9PEZI</name>
<reference evidence="3" key="3">
    <citation type="submission" date="2025-08" db="UniProtKB">
        <authorList>
            <consortium name="RefSeq"/>
        </authorList>
    </citation>
    <scope>IDENTIFICATION</scope>
    <source>
        <strain evidence="3">CBS 342.82</strain>
    </source>
</reference>
<dbReference type="Proteomes" id="UP000504637">
    <property type="component" value="Unplaced"/>
</dbReference>
<sequence length="375" mass="41470">MATASTSLKNNRDEIVPRKRSSQTVDVRGSPIPKNMGDLNHTTVLETYRQQTQQNPDVEDDFNALEAPRVASRNGLSVPLDPLFSRRVKPPLLSSDGILSSRKPQPASPLATSEVLSGLRTRESDNALLLGRASVKIAIPNPFARGSVQKGGDLKQEPSRPSPPDPTQKLDEQLDLLRHRLGKTATITSTTHPAVQTAPTTLAASRDHTIRALHAGHALLTADPRKSPSHPNNTSSDPTQTENLTIWRTALAPHHATLFDDLVSLAHQATQSLIDQDLAFAQSLSDYQVRSQNIISQWEAHQKKFYSQLQASLAKKRALVKAELRDYSGMLKGCGRVIEEVRMEWERDGLERKKVYRDIEAVVERFGQESVDDGE</sequence>
<reference evidence="3" key="1">
    <citation type="submission" date="2020-01" db="EMBL/GenBank/DDBJ databases">
        <authorList>
            <consortium name="DOE Joint Genome Institute"/>
            <person name="Haridas S."/>
            <person name="Albert R."/>
            <person name="Binder M."/>
            <person name="Bloem J."/>
            <person name="Labutti K."/>
            <person name="Salamov A."/>
            <person name="Andreopoulos B."/>
            <person name="Baker S.E."/>
            <person name="Barry K."/>
            <person name="Bills G."/>
            <person name="Bluhm B.H."/>
            <person name="Cannon C."/>
            <person name="Castanera R."/>
            <person name="Culley D.E."/>
            <person name="Daum C."/>
            <person name="Ezra D."/>
            <person name="Gonzalez J.B."/>
            <person name="Henrissat B."/>
            <person name="Kuo A."/>
            <person name="Liang C."/>
            <person name="Lipzen A."/>
            <person name="Lutzoni F."/>
            <person name="Magnuson J."/>
            <person name="Mondo S."/>
            <person name="Nolan M."/>
            <person name="Ohm R."/>
            <person name="Pangilinan J."/>
            <person name="Park H.-J."/>
            <person name="Ramirez L."/>
            <person name="Alfaro M."/>
            <person name="Sun H."/>
            <person name="Tritt A."/>
            <person name="Yoshinaga Y."/>
            <person name="Zwiers L.-H."/>
            <person name="Turgeon B.G."/>
            <person name="Goodwin S.B."/>
            <person name="Spatafora J.W."/>
            <person name="Crous P.W."/>
            <person name="Grigoriev I.V."/>
        </authorList>
    </citation>
    <scope>NUCLEOTIDE SEQUENCE</scope>
    <source>
        <strain evidence="3">CBS 342.82</strain>
    </source>
</reference>
<dbReference type="RefSeq" id="XP_033461375.1">
    <property type="nucleotide sequence ID" value="XM_033604478.1"/>
</dbReference>
<organism evidence="3">
    <name type="scientific">Dissoconium aciculare CBS 342.82</name>
    <dbReference type="NCBI Taxonomy" id="1314786"/>
    <lineage>
        <taxon>Eukaryota</taxon>
        <taxon>Fungi</taxon>
        <taxon>Dikarya</taxon>
        <taxon>Ascomycota</taxon>
        <taxon>Pezizomycotina</taxon>
        <taxon>Dothideomycetes</taxon>
        <taxon>Dothideomycetidae</taxon>
        <taxon>Mycosphaerellales</taxon>
        <taxon>Dissoconiaceae</taxon>
        <taxon>Dissoconium</taxon>
    </lineage>
</organism>
<protein>
    <submittedName>
        <fullName evidence="3">Uncharacterized protein</fullName>
    </submittedName>
</protein>
<evidence type="ECO:0000313" key="3">
    <source>
        <dbReference type="RefSeq" id="XP_033461375.1"/>
    </source>
</evidence>
<proteinExistence type="predicted"/>